<comment type="caution">
    <text evidence="1">The sequence shown here is derived from an EMBL/GenBank/DDBJ whole genome shotgun (WGS) entry which is preliminary data.</text>
</comment>
<proteinExistence type="predicted"/>
<dbReference type="EMBL" id="JAQYXL010000006">
    <property type="protein sequence ID" value="MEN3231997.1"/>
    <property type="molecule type" value="Genomic_DNA"/>
</dbReference>
<keyword evidence="2" id="KW-1185">Reference proteome</keyword>
<sequence length="300" mass="33889">MAENMGGVAVATDQGDLFIAGSVDPPLRDNRDAMEHPFLSLQKRRTRPISYANNNVTIEVYAPEKFGIATIWDWDIIIGLASQINDAIERGESTSSRVSFAPYNLLKLIGRGTGGKDYRELAAAIRRLRMTTVITNVRSEDGAGLERPFSWLSDYAIPTRYTTIMTPEAHDGEADPTRPWIVELPTWLYNAITSRRDILAVHPHYFDLTSGIARALYRLARKATPETEPGVWNFRLDTLHHRLGVTSSRREFARAVREIAVNDALPEYSIHVTKTHGHETVTFVRNRAKPPRPRRGVYRP</sequence>
<name>A0ABU9ZKH6_9HYPH</name>
<reference evidence="1 2" key="1">
    <citation type="journal article" date="2023" name="PLoS ONE">
        <title>Complete genome assembly of Hawai'i environmental nontuberculous mycobacteria reveals unexpected co-isolation with methylobacteria.</title>
        <authorList>
            <person name="Hendrix J."/>
            <person name="Epperson L.E."/>
            <person name="Tong E.I."/>
            <person name="Chan Y.L."/>
            <person name="Hasan N.A."/>
            <person name="Dawrs S.N."/>
            <person name="Norton G.J."/>
            <person name="Virdi R."/>
            <person name="Crooks J.L."/>
            <person name="Chan E.D."/>
            <person name="Honda J.R."/>
            <person name="Strong M."/>
        </authorList>
    </citation>
    <scope>NUCLEOTIDE SEQUENCE [LARGE SCALE GENOMIC DNA]</scope>
    <source>
        <strain evidence="1 2">NJH_HI01</strain>
    </source>
</reference>
<dbReference type="RefSeq" id="WP_345972671.1">
    <property type="nucleotide sequence ID" value="NZ_JAQYXL010000006.1"/>
</dbReference>
<gene>
    <name evidence="1" type="ORF">PUR21_31065</name>
</gene>
<protein>
    <submittedName>
        <fullName evidence="1">Replication initiator protein A</fullName>
    </submittedName>
</protein>
<dbReference type="InterPro" id="IPR018777">
    <property type="entry name" value="Replication_initiator_prot_A"/>
</dbReference>
<evidence type="ECO:0000313" key="1">
    <source>
        <dbReference type="EMBL" id="MEN3231997.1"/>
    </source>
</evidence>
<evidence type="ECO:0000313" key="2">
    <source>
        <dbReference type="Proteomes" id="UP001404845"/>
    </source>
</evidence>
<organism evidence="1 2">
    <name type="scientific">Methylorubrum rhodesianum</name>
    <dbReference type="NCBI Taxonomy" id="29427"/>
    <lineage>
        <taxon>Bacteria</taxon>
        <taxon>Pseudomonadati</taxon>
        <taxon>Pseudomonadota</taxon>
        <taxon>Alphaproteobacteria</taxon>
        <taxon>Hyphomicrobiales</taxon>
        <taxon>Methylobacteriaceae</taxon>
        <taxon>Methylorubrum</taxon>
    </lineage>
</organism>
<accession>A0ABU9ZKH6</accession>
<dbReference type="Pfam" id="PF10134">
    <property type="entry name" value="RPA"/>
    <property type="match status" value="1"/>
</dbReference>
<dbReference type="Proteomes" id="UP001404845">
    <property type="component" value="Unassembled WGS sequence"/>
</dbReference>